<dbReference type="CDD" id="cd05233">
    <property type="entry name" value="SDR_c"/>
    <property type="match status" value="1"/>
</dbReference>
<protein>
    <submittedName>
        <fullName evidence="3">Oxidoreductase</fullName>
    </submittedName>
</protein>
<dbReference type="RefSeq" id="WP_185291549.1">
    <property type="nucleotide sequence ID" value="NZ_AP023287.1"/>
</dbReference>
<evidence type="ECO:0000313" key="3">
    <source>
        <dbReference type="EMBL" id="BCI53513.1"/>
    </source>
</evidence>
<evidence type="ECO:0000256" key="1">
    <source>
        <dbReference type="ARBA" id="ARBA00006484"/>
    </source>
</evidence>
<evidence type="ECO:0000313" key="4">
    <source>
        <dbReference type="Proteomes" id="UP000515734"/>
    </source>
</evidence>
<accession>A0A6S6P121</accession>
<gene>
    <name evidence="3" type="ORF">NIIDNTM18_27910</name>
</gene>
<reference evidence="3 4" key="1">
    <citation type="submission" date="2020-07" db="EMBL/GenBank/DDBJ databases">
        <title>Complete genome sequence of Mycolicibacterium litorale like strain isolated from cardiac implantable electronic device infection.</title>
        <authorList>
            <person name="Fukano H."/>
            <person name="Miyama H."/>
            <person name="Hoshino Y."/>
        </authorList>
    </citation>
    <scope>NUCLEOTIDE SEQUENCE [LARGE SCALE GENOMIC DNA]</scope>
    <source>
        <strain evidence="3 4">NIIDNTM18</strain>
    </source>
</reference>
<dbReference type="AlphaFoldDB" id="A0A6S6P121"/>
<organism evidence="3 4">
    <name type="scientific">Mycolicibacterium litorale</name>
    <dbReference type="NCBI Taxonomy" id="758802"/>
    <lineage>
        <taxon>Bacteria</taxon>
        <taxon>Bacillati</taxon>
        <taxon>Actinomycetota</taxon>
        <taxon>Actinomycetes</taxon>
        <taxon>Mycobacteriales</taxon>
        <taxon>Mycobacteriaceae</taxon>
        <taxon>Mycolicibacterium</taxon>
    </lineage>
</organism>
<dbReference type="Proteomes" id="UP000515734">
    <property type="component" value="Chromosome"/>
</dbReference>
<comment type="similarity">
    <text evidence="1">Belongs to the short-chain dehydrogenases/reductases (SDR) family.</text>
</comment>
<name>A0A6S6P121_9MYCO</name>
<proteinExistence type="inferred from homology"/>
<dbReference type="GO" id="GO:0016491">
    <property type="term" value="F:oxidoreductase activity"/>
    <property type="evidence" value="ECO:0007669"/>
    <property type="project" value="UniProtKB-KW"/>
</dbReference>
<dbReference type="InterPro" id="IPR002347">
    <property type="entry name" value="SDR_fam"/>
</dbReference>
<dbReference type="InterPro" id="IPR020904">
    <property type="entry name" value="Sc_DH/Rdtase_CS"/>
</dbReference>
<evidence type="ECO:0000256" key="2">
    <source>
        <dbReference type="ARBA" id="ARBA00023002"/>
    </source>
</evidence>
<dbReference type="Pfam" id="PF00106">
    <property type="entry name" value="adh_short"/>
    <property type="match status" value="1"/>
</dbReference>
<dbReference type="PANTHER" id="PTHR42901:SF1">
    <property type="entry name" value="ALCOHOL DEHYDROGENASE"/>
    <property type="match status" value="1"/>
</dbReference>
<dbReference type="PANTHER" id="PTHR42901">
    <property type="entry name" value="ALCOHOL DEHYDROGENASE"/>
    <property type="match status" value="1"/>
</dbReference>
<dbReference type="SUPFAM" id="SSF51735">
    <property type="entry name" value="NAD(P)-binding Rossmann-fold domains"/>
    <property type="match status" value="1"/>
</dbReference>
<dbReference type="EMBL" id="AP023287">
    <property type="protein sequence ID" value="BCI53513.1"/>
    <property type="molecule type" value="Genomic_DNA"/>
</dbReference>
<keyword evidence="2" id="KW-0560">Oxidoreductase</keyword>
<dbReference type="Gene3D" id="3.40.50.720">
    <property type="entry name" value="NAD(P)-binding Rossmann-like Domain"/>
    <property type="match status" value="1"/>
</dbReference>
<dbReference type="PRINTS" id="PR00081">
    <property type="entry name" value="GDHRDH"/>
</dbReference>
<sequence>MAQATKLALVTGASTGIGFELAKQFAQHGYDLVIAADEAQIHVAAQDLSSTGRQVTPVEVDLRTPDGVASLYQTATADGRRLDAAAINAGIGRAGRFVDGDLQEDLAIIDLNVRSTVHLAKLVLADMVERGSGRVLFTSSTVAAMPGSYQSIYNASKSFVQNFAEALHDELRDTGVTVTALMPGPVDTEFFTRAKMRNTPVGGPLPKDDPADVARQGYEALMRGDRKVVAASLMSKALGAANMVLPDGVKARLNRLIARPMDR</sequence>
<dbReference type="InterPro" id="IPR036291">
    <property type="entry name" value="NAD(P)-bd_dom_sf"/>
</dbReference>
<dbReference type="PROSITE" id="PS00061">
    <property type="entry name" value="ADH_SHORT"/>
    <property type="match status" value="1"/>
</dbReference>